<keyword evidence="1" id="KW-0808">Transferase</keyword>
<keyword evidence="2 5" id="KW-0547">Nucleotide-binding</keyword>
<dbReference type="InterPro" id="IPR000719">
    <property type="entry name" value="Prot_kinase_dom"/>
</dbReference>
<evidence type="ECO:0000313" key="8">
    <source>
        <dbReference type="EMBL" id="KAG6408546.1"/>
    </source>
</evidence>
<feature type="region of interest" description="Disordered" evidence="6">
    <location>
        <begin position="185"/>
        <end position="210"/>
    </location>
</feature>
<organism evidence="8">
    <name type="scientific">Salvia splendens</name>
    <name type="common">Scarlet sage</name>
    <dbReference type="NCBI Taxonomy" id="180675"/>
    <lineage>
        <taxon>Eukaryota</taxon>
        <taxon>Viridiplantae</taxon>
        <taxon>Streptophyta</taxon>
        <taxon>Embryophyta</taxon>
        <taxon>Tracheophyta</taxon>
        <taxon>Spermatophyta</taxon>
        <taxon>Magnoliopsida</taxon>
        <taxon>eudicotyledons</taxon>
        <taxon>Gunneridae</taxon>
        <taxon>Pentapetalae</taxon>
        <taxon>asterids</taxon>
        <taxon>lamiids</taxon>
        <taxon>Lamiales</taxon>
        <taxon>Lamiaceae</taxon>
        <taxon>Nepetoideae</taxon>
        <taxon>Mentheae</taxon>
        <taxon>Salviinae</taxon>
        <taxon>Salvia</taxon>
        <taxon>Salvia subgen. Calosphace</taxon>
        <taxon>core Calosphace</taxon>
    </lineage>
</organism>
<dbReference type="Pfam" id="PF00582">
    <property type="entry name" value="Usp"/>
    <property type="match status" value="1"/>
</dbReference>
<dbReference type="AlphaFoldDB" id="A0A8X8X7N8"/>
<evidence type="ECO:0000313" key="9">
    <source>
        <dbReference type="Proteomes" id="UP000298416"/>
    </source>
</evidence>
<dbReference type="SUPFAM" id="SSF52402">
    <property type="entry name" value="Adenine nucleotide alpha hydrolases-like"/>
    <property type="match status" value="1"/>
</dbReference>
<dbReference type="InterPro" id="IPR017441">
    <property type="entry name" value="Protein_kinase_ATP_BS"/>
</dbReference>
<dbReference type="Pfam" id="PF00069">
    <property type="entry name" value="Pkinase"/>
    <property type="match status" value="1"/>
</dbReference>
<keyword evidence="4 5" id="KW-0067">ATP-binding</keyword>
<dbReference type="InterPro" id="IPR014729">
    <property type="entry name" value="Rossmann-like_a/b/a_fold"/>
</dbReference>
<dbReference type="PROSITE" id="PS50011">
    <property type="entry name" value="PROTEIN_KINASE_DOM"/>
    <property type="match status" value="1"/>
</dbReference>
<name>A0A8X8X7N8_SALSN</name>
<reference evidence="8" key="1">
    <citation type="submission" date="2018-01" db="EMBL/GenBank/DDBJ databases">
        <authorList>
            <person name="Mao J.F."/>
        </authorList>
    </citation>
    <scope>NUCLEOTIDE SEQUENCE</scope>
    <source>
        <strain evidence="8">Huo1</strain>
        <tissue evidence="8">Leaf</tissue>
    </source>
</reference>
<reference evidence="8" key="2">
    <citation type="submission" date="2020-08" db="EMBL/GenBank/DDBJ databases">
        <title>Plant Genome Project.</title>
        <authorList>
            <person name="Zhang R.-G."/>
        </authorList>
    </citation>
    <scope>NUCLEOTIDE SEQUENCE</scope>
    <source>
        <strain evidence="8">Huo1</strain>
        <tissue evidence="8">Leaf</tissue>
    </source>
</reference>
<sequence>MRLAAECSEVVECSGGESTAAAAEDGGAVVMVGVKVDSRSKELLTWALVKVAQTGDRVIALHVLNPNVEEKSDLLSLVKTFDSMLAAYEGFCNLKQVDLKLKVCKGSPTHKIILREAKSCGATSLIVGTSGVDKVRSRTSVAKYCAKNLQKNVSVICVNNGKVVFATESNASCVSLLGGVDVQRPRSRKKKLSKSPLSLQPQRLLTPSSDERENVSMVLVPVKTRDMPESKSGWAVLRKSFFNGLKLPESPSSKKSSVMRWILRLPTRQSDAAIYPDQKQTSTSDASECLTNLDQDEGAIVLYSVDNDSNLYSSKTFLEGLNALTEKYSATCQLFSYQELLLATDNFIPENLIGKGGSSRVYRGCLPGGQEIAVKIVKPTEDVLKQFVSEIEIISSLHHKNIISLVGFCFEEDKLLLVYNLLSRGSLEDNLHELGSEKSKNFFDWDTRYKVALGVAEALDYLHSSAEPIIHRDVKSSNILLSDDFEPQLSDFGLATWSSSCLHHMRTSDVAGTFGYLAPEYFLNGKLDEKLDVYAFGVVLLELLTGRKPINDGSPKGKQSLVMWAKDILKEGKTSELQDPELVDAYDQEQFDLMVLAATLCTRHAPQSRPEISVVLKLLQGDPAVIEWARQETKTCEDLNIIYNEQSATVIQSFINLALLNLEDDCASTGSTELNISVEDYLGGRWSRSSSFD</sequence>
<dbReference type="PANTHER" id="PTHR47987:SF5">
    <property type="entry name" value="PROTEIN KINASE DOMAIN-CONTAINING PROTEIN"/>
    <property type="match status" value="1"/>
</dbReference>
<feature type="domain" description="Protein kinase" evidence="7">
    <location>
        <begin position="347"/>
        <end position="625"/>
    </location>
</feature>
<dbReference type="FunFam" id="3.40.50.620:FF:000177">
    <property type="entry name" value="probable receptor-like serine/threonine-protein kinase At5g57670"/>
    <property type="match status" value="1"/>
</dbReference>
<dbReference type="FunFam" id="3.30.200.20:FF:000268">
    <property type="entry name" value="probable receptor-like serine/threonine-protein kinase At5g57670"/>
    <property type="match status" value="1"/>
</dbReference>
<evidence type="ECO:0000256" key="5">
    <source>
        <dbReference type="PROSITE-ProRule" id="PRU10141"/>
    </source>
</evidence>
<gene>
    <name evidence="8" type="ORF">SASPL_131559</name>
</gene>
<keyword evidence="9" id="KW-1185">Reference proteome</keyword>
<dbReference type="PROSITE" id="PS00107">
    <property type="entry name" value="PROTEIN_KINASE_ATP"/>
    <property type="match status" value="1"/>
</dbReference>
<proteinExistence type="predicted"/>
<dbReference type="SMART" id="SM00220">
    <property type="entry name" value="S_TKc"/>
    <property type="match status" value="1"/>
</dbReference>
<dbReference type="SUPFAM" id="SSF56112">
    <property type="entry name" value="Protein kinase-like (PK-like)"/>
    <property type="match status" value="1"/>
</dbReference>
<dbReference type="Proteomes" id="UP000298416">
    <property type="component" value="Unassembled WGS sequence"/>
</dbReference>
<dbReference type="InterPro" id="IPR006016">
    <property type="entry name" value="UspA"/>
</dbReference>
<dbReference type="PROSITE" id="PS00108">
    <property type="entry name" value="PROTEIN_KINASE_ST"/>
    <property type="match status" value="1"/>
</dbReference>
<dbReference type="Gene3D" id="3.40.50.620">
    <property type="entry name" value="HUPs"/>
    <property type="match status" value="1"/>
</dbReference>
<evidence type="ECO:0000256" key="3">
    <source>
        <dbReference type="ARBA" id="ARBA00022777"/>
    </source>
</evidence>
<dbReference type="Gene3D" id="3.30.200.20">
    <property type="entry name" value="Phosphorylase Kinase, domain 1"/>
    <property type="match status" value="1"/>
</dbReference>
<comment type="caution">
    <text evidence="8">The sequence shown here is derived from an EMBL/GenBank/DDBJ whole genome shotgun (WGS) entry which is preliminary data.</text>
</comment>
<dbReference type="EMBL" id="PNBA02000011">
    <property type="protein sequence ID" value="KAG6408546.1"/>
    <property type="molecule type" value="Genomic_DNA"/>
</dbReference>
<dbReference type="InterPro" id="IPR046958">
    <property type="entry name" value="RBK1/2/STUNTED"/>
</dbReference>
<dbReference type="FunFam" id="1.10.510.10:FF:000284">
    <property type="entry name" value="Putative receptor-like serine/threonine-protein kinase"/>
    <property type="match status" value="1"/>
</dbReference>
<keyword evidence="3" id="KW-0418">Kinase</keyword>
<feature type="binding site" evidence="5">
    <location>
        <position position="375"/>
    </location>
    <ligand>
        <name>ATP</name>
        <dbReference type="ChEBI" id="CHEBI:30616"/>
    </ligand>
</feature>
<dbReference type="GO" id="GO:0005524">
    <property type="term" value="F:ATP binding"/>
    <property type="evidence" value="ECO:0007669"/>
    <property type="project" value="UniProtKB-UniRule"/>
</dbReference>
<evidence type="ECO:0000256" key="1">
    <source>
        <dbReference type="ARBA" id="ARBA00022679"/>
    </source>
</evidence>
<feature type="compositionally biased region" description="Low complexity" evidence="6">
    <location>
        <begin position="194"/>
        <end position="208"/>
    </location>
</feature>
<evidence type="ECO:0000256" key="4">
    <source>
        <dbReference type="ARBA" id="ARBA00022840"/>
    </source>
</evidence>
<protein>
    <recommendedName>
        <fullName evidence="7">Protein kinase domain-containing protein</fullName>
    </recommendedName>
</protein>
<evidence type="ECO:0000256" key="6">
    <source>
        <dbReference type="SAM" id="MobiDB-lite"/>
    </source>
</evidence>
<dbReference type="InterPro" id="IPR011009">
    <property type="entry name" value="Kinase-like_dom_sf"/>
</dbReference>
<accession>A0A8X8X7N8</accession>
<evidence type="ECO:0000256" key="2">
    <source>
        <dbReference type="ARBA" id="ARBA00022741"/>
    </source>
</evidence>
<dbReference type="InterPro" id="IPR008271">
    <property type="entry name" value="Ser/Thr_kinase_AS"/>
</dbReference>
<dbReference type="GO" id="GO:0004672">
    <property type="term" value="F:protein kinase activity"/>
    <property type="evidence" value="ECO:0007669"/>
    <property type="project" value="InterPro"/>
</dbReference>
<dbReference type="PANTHER" id="PTHR47987">
    <property type="entry name" value="OS08G0249100 PROTEIN"/>
    <property type="match status" value="1"/>
</dbReference>
<dbReference type="Gene3D" id="1.10.510.10">
    <property type="entry name" value="Transferase(Phosphotransferase) domain 1"/>
    <property type="match status" value="1"/>
</dbReference>
<evidence type="ECO:0000259" key="7">
    <source>
        <dbReference type="PROSITE" id="PS50011"/>
    </source>
</evidence>